<protein>
    <submittedName>
        <fullName evidence="1">Uncharacterized protein</fullName>
    </submittedName>
</protein>
<dbReference type="Pfam" id="PF03140">
    <property type="entry name" value="DUF247"/>
    <property type="match status" value="2"/>
</dbReference>
<sequence>MKMMTSIGACSLKNYGMCKDHIIDIPIKKHDLTCDELNIDIPLVMEPAKWPECCIYRAPKRLRKINKEAYTLKLISIGPFHLGDPELREMEMLKVRYFKEFCYRIRKSQKEITSIIEGNEVKFRHCVIFKLDEKGDALDIEFVKSPLTEICPCFTCSWLLNCLPCLKCFGCLERMQPLLKIPRFEINDGTESLLRNITALEQCHYPREAYVCNYMVLLDYLIDTRRFGFAR</sequence>
<organism evidence="1 2">
    <name type="scientific">Quercus lobata</name>
    <name type="common">Valley oak</name>
    <dbReference type="NCBI Taxonomy" id="97700"/>
    <lineage>
        <taxon>Eukaryota</taxon>
        <taxon>Viridiplantae</taxon>
        <taxon>Streptophyta</taxon>
        <taxon>Embryophyta</taxon>
        <taxon>Tracheophyta</taxon>
        <taxon>Spermatophyta</taxon>
        <taxon>Magnoliopsida</taxon>
        <taxon>eudicotyledons</taxon>
        <taxon>Gunneridae</taxon>
        <taxon>Pentapetalae</taxon>
        <taxon>rosids</taxon>
        <taxon>fabids</taxon>
        <taxon>Fagales</taxon>
        <taxon>Fagaceae</taxon>
        <taxon>Quercus</taxon>
    </lineage>
</organism>
<evidence type="ECO:0000313" key="2">
    <source>
        <dbReference type="Proteomes" id="UP000594261"/>
    </source>
</evidence>
<evidence type="ECO:0000313" key="1">
    <source>
        <dbReference type="EnsemblPlants" id="QL04p032468:mrna"/>
    </source>
</evidence>
<dbReference type="InParanoid" id="A0A7N2LEF5"/>
<dbReference type="InterPro" id="IPR004158">
    <property type="entry name" value="DUF247_pln"/>
</dbReference>
<accession>A0A7N2LEF5</accession>
<dbReference type="EnsemblPlants" id="QL04p032468:mrna">
    <property type="protein sequence ID" value="QL04p032468:mrna"/>
    <property type="gene ID" value="QL04p032468"/>
</dbReference>
<dbReference type="EMBL" id="LRBV02000004">
    <property type="status" value="NOT_ANNOTATED_CDS"/>
    <property type="molecule type" value="Genomic_DNA"/>
</dbReference>
<reference evidence="1" key="2">
    <citation type="submission" date="2021-01" db="UniProtKB">
        <authorList>
            <consortium name="EnsemblPlants"/>
        </authorList>
    </citation>
    <scope>IDENTIFICATION</scope>
</reference>
<reference evidence="1 2" key="1">
    <citation type="journal article" date="2016" name="G3 (Bethesda)">
        <title>First Draft Assembly and Annotation of the Genome of a California Endemic Oak Quercus lobata Nee (Fagaceae).</title>
        <authorList>
            <person name="Sork V.L."/>
            <person name="Fitz-Gibbon S.T."/>
            <person name="Puiu D."/>
            <person name="Crepeau M."/>
            <person name="Gugger P.F."/>
            <person name="Sherman R."/>
            <person name="Stevens K."/>
            <person name="Langley C.H."/>
            <person name="Pellegrini M."/>
            <person name="Salzberg S.L."/>
        </authorList>
    </citation>
    <scope>NUCLEOTIDE SEQUENCE [LARGE SCALE GENOMIC DNA]</scope>
    <source>
        <strain evidence="1 2">cv. SW786</strain>
    </source>
</reference>
<dbReference type="PANTHER" id="PTHR31170">
    <property type="entry name" value="BNAC04G53230D PROTEIN"/>
    <property type="match status" value="1"/>
</dbReference>
<name>A0A7N2LEF5_QUELO</name>
<proteinExistence type="predicted"/>
<dbReference type="AlphaFoldDB" id="A0A7N2LEF5"/>
<keyword evidence="2" id="KW-1185">Reference proteome</keyword>
<dbReference type="Proteomes" id="UP000594261">
    <property type="component" value="Chromosome 4"/>
</dbReference>
<dbReference type="Gramene" id="QL04p032468:mrna">
    <property type="protein sequence ID" value="QL04p032468:mrna"/>
    <property type="gene ID" value="QL04p032468"/>
</dbReference>
<dbReference type="PANTHER" id="PTHR31170:SF9">
    <property type="entry name" value="PROTEIN, PUTATIVE (DUF247)-RELATED"/>
    <property type="match status" value="1"/>
</dbReference>